<gene>
    <name evidence="1" type="ORF">E2C01_066651</name>
</gene>
<proteinExistence type="predicted"/>
<accession>A0A5B7HUE4</accession>
<comment type="caution">
    <text evidence="1">The sequence shown here is derived from an EMBL/GenBank/DDBJ whole genome shotgun (WGS) entry which is preliminary data.</text>
</comment>
<protein>
    <submittedName>
        <fullName evidence="1">Uncharacterized protein</fullName>
    </submittedName>
</protein>
<name>A0A5B7HUE4_PORTR</name>
<sequence>MPLGSIALFSSPGPMMNVTAVMEGKVLLPCDVATSIEGDLPIMMMFYRNESGTPIYT</sequence>
<dbReference type="EMBL" id="VSRR010034574">
    <property type="protein sequence ID" value="MPC72348.1"/>
    <property type="molecule type" value="Genomic_DNA"/>
</dbReference>
<evidence type="ECO:0000313" key="1">
    <source>
        <dbReference type="EMBL" id="MPC72348.1"/>
    </source>
</evidence>
<evidence type="ECO:0000313" key="2">
    <source>
        <dbReference type="Proteomes" id="UP000324222"/>
    </source>
</evidence>
<dbReference type="AlphaFoldDB" id="A0A5B7HUE4"/>
<keyword evidence="2" id="KW-1185">Reference proteome</keyword>
<organism evidence="1 2">
    <name type="scientific">Portunus trituberculatus</name>
    <name type="common">Swimming crab</name>
    <name type="synonym">Neptunus trituberculatus</name>
    <dbReference type="NCBI Taxonomy" id="210409"/>
    <lineage>
        <taxon>Eukaryota</taxon>
        <taxon>Metazoa</taxon>
        <taxon>Ecdysozoa</taxon>
        <taxon>Arthropoda</taxon>
        <taxon>Crustacea</taxon>
        <taxon>Multicrustacea</taxon>
        <taxon>Malacostraca</taxon>
        <taxon>Eumalacostraca</taxon>
        <taxon>Eucarida</taxon>
        <taxon>Decapoda</taxon>
        <taxon>Pleocyemata</taxon>
        <taxon>Brachyura</taxon>
        <taxon>Eubrachyura</taxon>
        <taxon>Portunoidea</taxon>
        <taxon>Portunidae</taxon>
        <taxon>Portuninae</taxon>
        <taxon>Portunus</taxon>
    </lineage>
</organism>
<reference evidence="1 2" key="1">
    <citation type="submission" date="2019-05" db="EMBL/GenBank/DDBJ databases">
        <title>Another draft genome of Portunus trituberculatus and its Hox gene families provides insights of decapod evolution.</title>
        <authorList>
            <person name="Jeong J.-H."/>
            <person name="Song I."/>
            <person name="Kim S."/>
            <person name="Choi T."/>
            <person name="Kim D."/>
            <person name="Ryu S."/>
            <person name="Kim W."/>
        </authorList>
    </citation>
    <scope>NUCLEOTIDE SEQUENCE [LARGE SCALE GENOMIC DNA]</scope>
    <source>
        <tissue evidence="1">Muscle</tissue>
    </source>
</reference>
<dbReference type="Proteomes" id="UP000324222">
    <property type="component" value="Unassembled WGS sequence"/>
</dbReference>